<dbReference type="HOGENOM" id="CLU_3269710_0_0_9"/>
<organism evidence="1 2">
    <name type="scientific">Enterococcus faecium 505</name>
    <dbReference type="NCBI Taxonomy" id="1134806"/>
    <lineage>
        <taxon>Bacteria</taxon>
        <taxon>Bacillati</taxon>
        <taxon>Bacillota</taxon>
        <taxon>Bacilli</taxon>
        <taxon>Lactobacillales</taxon>
        <taxon>Enterococcaceae</taxon>
        <taxon>Enterococcus</taxon>
    </lineage>
</organism>
<name>J6KFE7_ENTFC</name>
<proteinExistence type="predicted"/>
<dbReference type="EMBL" id="AMBL01000019">
    <property type="protein sequence ID" value="EJY46518.1"/>
    <property type="molecule type" value="Genomic_DNA"/>
</dbReference>
<reference evidence="1 2" key="1">
    <citation type="submission" date="2012-04" db="EMBL/GenBank/DDBJ databases">
        <authorList>
            <person name="Weinstock G."/>
            <person name="Sodergren E."/>
            <person name="Lobos E.A."/>
            <person name="Fulton L."/>
            <person name="Fulton R."/>
            <person name="Courtney L."/>
            <person name="Fronick C."/>
            <person name="O'Laughlin M."/>
            <person name="Godfrey J."/>
            <person name="Wilson R.M."/>
            <person name="Miner T."/>
            <person name="Farmer C."/>
            <person name="Delehaunty K."/>
            <person name="Cordes M."/>
            <person name="Minx P."/>
            <person name="Tomlinson C."/>
            <person name="Chen J."/>
            <person name="Wollam A."/>
            <person name="Pepin K.H."/>
            <person name="Bhonagiri V."/>
            <person name="Zhang X."/>
            <person name="Suruliraj S."/>
            <person name="Warren W."/>
            <person name="Mitreva M."/>
            <person name="Mardis E.R."/>
            <person name="Wilson R.K."/>
        </authorList>
    </citation>
    <scope>NUCLEOTIDE SEQUENCE [LARGE SCALE GENOMIC DNA]</scope>
    <source>
        <strain evidence="1 2">505</strain>
    </source>
</reference>
<dbReference type="Proteomes" id="UP000006403">
    <property type="component" value="Unassembled WGS sequence"/>
</dbReference>
<protein>
    <submittedName>
        <fullName evidence="1">Uncharacterized protein</fullName>
    </submittedName>
</protein>
<sequence>MDILYPFSKRTCFFIFYTEGSEYKEVSESKYFLNREKKDAQ</sequence>
<gene>
    <name evidence="1" type="ORF">HMPREF1348_00852</name>
</gene>
<accession>J6KFE7</accession>
<comment type="caution">
    <text evidence="1">The sequence shown here is derived from an EMBL/GenBank/DDBJ whole genome shotgun (WGS) entry which is preliminary data.</text>
</comment>
<dbReference type="AlphaFoldDB" id="J6KFE7"/>
<dbReference type="PATRIC" id="fig|1134806.3.peg.813"/>
<evidence type="ECO:0000313" key="2">
    <source>
        <dbReference type="Proteomes" id="UP000006403"/>
    </source>
</evidence>
<evidence type="ECO:0000313" key="1">
    <source>
        <dbReference type="EMBL" id="EJY46518.1"/>
    </source>
</evidence>